<dbReference type="RefSeq" id="WP_378248385.1">
    <property type="nucleotide sequence ID" value="NZ_JBHSKF010000006.1"/>
</dbReference>
<dbReference type="Pfam" id="PF19457">
    <property type="entry name" value="DUF5994"/>
    <property type="match status" value="1"/>
</dbReference>
<sequence length="148" mass="15904">MKPRGSTRGQLDGGWWPASDDLAAEAPALAGSLREQVGAVSRISYHLDGWPTTRRKLTSDGRLIRLEGFHSMTRDTIVVIGADARRVTLLLVPHSTPGGVARALLRSAARPESTDSAEEILTGNGLQIPRASQARQRWEADGGSLAVR</sequence>
<gene>
    <name evidence="1" type="ORF">ACFPM7_15900</name>
</gene>
<evidence type="ECO:0000313" key="1">
    <source>
        <dbReference type="EMBL" id="MFC5288543.1"/>
    </source>
</evidence>
<comment type="caution">
    <text evidence="1">The sequence shown here is derived from an EMBL/GenBank/DDBJ whole genome shotgun (WGS) entry which is preliminary data.</text>
</comment>
<dbReference type="EMBL" id="JBHSKF010000006">
    <property type="protein sequence ID" value="MFC5288543.1"/>
    <property type="molecule type" value="Genomic_DNA"/>
</dbReference>
<accession>A0ABW0EQD9</accession>
<protein>
    <submittedName>
        <fullName evidence="1">DUF5994 family protein</fullName>
    </submittedName>
</protein>
<name>A0ABW0EQD9_9PSEU</name>
<reference evidence="2" key="1">
    <citation type="journal article" date="2019" name="Int. J. Syst. Evol. Microbiol.">
        <title>The Global Catalogue of Microorganisms (GCM) 10K type strain sequencing project: providing services to taxonomists for standard genome sequencing and annotation.</title>
        <authorList>
            <consortium name="The Broad Institute Genomics Platform"/>
            <consortium name="The Broad Institute Genome Sequencing Center for Infectious Disease"/>
            <person name="Wu L."/>
            <person name="Ma J."/>
        </authorList>
    </citation>
    <scope>NUCLEOTIDE SEQUENCE [LARGE SCALE GENOMIC DNA]</scope>
    <source>
        <strain evidence="2">CCUG 59778</strain>
    </source>
</reference>
<evidence type="ECO:0000313" key="2">
    <source>
        <dbReference type="Proteomes" id="UP001596157"/>
    </source>
</evidence>
<proteinExistence type="predicted"/>
<organism evidence="1 2">
    <name type="scientific">Actinokineospora guangxiensis</name>
    <dbReference type="NCBI Taxonomy" id="1490288"/>
    <lineage>
        <taxon>Bacteria</taxon>
        <taxon>Bacillati</taxon>
        <taxon>Actinomycetota</taxon>
        <taxon>Actinomycetes</taxon>
        <taxon>Pseudonocardiales</taxon>
        <taxon>Pseudonocardiaceae</taxon>
        <taxon>Actinokineospora</taxon>
    </lineage>
</organism>
<dbReference type="InterPro" id="IPR046036">
    <property type="entry name" value="DUF5994"/>
</dbReference>
<keyword evidence="2" id="KW-1185">Reference proteome</keyword>
<dbReference type="Proteomes" id="UP001596157">
    <property type="component" value="Unassembled WGS sequence"/>
</dbReference>